<evidence type="ECO:0000256" key="2">
    <source>
        <dbReference type="ARBA" id="ARBA00022741"/>
    </source>
</evidence>
<comment type="caution">
    <text evidence="8">The sequence shown here is derived from an EMBL/GenBank/DDBJ whole genome shotgun (WGS) entry which is preliminary data.</text>
</comment>
<feature type="region of interest" description="Disordered" evidence="6">
    <location>
        <begin position="517"/>
        <end position="542"/>
    </location>
</feature>
<dbReference type="EMBL" id="CAMXCT030002077">
    <property type="protein sequence ID" value="CAL4782750.1"/>
    <property type="molecule type" value="Genomic_DNA"/>
</dbReference>
<keyword evidence="11" id="KW-1185">Reference proteome</keyword>
<dbReference type="OrthoDB" id="412832at2759"/>
<dbReference type="GO" id="GO:0005524">
    <property type="term" value="F:ATP binding"/>
    <property type="evidence" value="ECO:0007669"/>
    <property type="project" value="UniProtKB-UniRule"/>
</dbReference>
<gene>
    <name evidence="8" type="ORF">C1SCF055_LOCUS22004</name>
</gene>
<keyword evidence="3" id="KW-0418">Kinase</keyword>
<dbReference type="AlphaFoldDB" id="A0A9P1CR57"/>
<dbReference type="SMART" id="SM00220">
    <property type="entry name" value="S_TKc"/>
    <property type="match status" value="1"/>
</dbReference>
<dbReference type="InterPro" id="IPR011009">
    <property type="entry name" value="Kinase-like_dom_sf"/>
</dbReference>
<feature type="region of interest" description="Disordered" evidence="6">
    <location>
        <begin position="594"/>
        <end position="638"/>
    </location>
</feature>
<dbReference type="GO" id="GO:0051301">
    <property type="term" value="P:cell division"/>
    <property type="evidence" value="ECO:0007669"/>
    <property type="project" value="UniProtKB-KW"/>
</dbReference>
<dbReference type="CDD" id="cd00180">
    <property type="entry name" value="PKc"/>
    <property type="match status" value="1"/>
</dbReference>
<sequence>MQAFDFVAPLLQKLPEQEAQKCATVVANICKPEQCWLDFFVPEASEAGILQEEGEEQEEAPAAILGANKLNSLKAEFNKATGTLLELLVDLMRGEYLADCRTLAKENVKLAQAVSEVAVQAVPADDQQDSSSCSSLGFVKNLYLVVQAYDTNTKSVSLAAPLPTPSLIQSLNPSISSEQDAADRARAWKQVQSERRKFVTFSVVPKYTKEALNSAFRNSGKVWAHKGDLNTSHRLIVGSADLVTETSQEPWLTPSAPAADAWKAVAGFCVGLAGNTDFTFLFDGRMREIRRIHEDVVLTQTQTEELFVIYSGRCLPRAGRVRRVPLAARKVETCALRFPAQRTKIRTTKKENFTSCGEATTYQGTFSGVTFRPVSELPLINADDKKKILVPANQAVQVPETWKESHAEDVPLFWQECKPIELYLALLDEFKGQAVLDLTAGSGALMEACLTRGVQYHGICLNRDHMTWLQAVAVPACGLISIEGSTLFGEELAKLVKHHFADLLQRLVPTDDGAEELLEPASDDDKQSVPDRAATSRRVAVSEGTVPKARNAFALFMKQHNTAKKGASKQEFQHEMQRIAKAWAKLTQSEKNTYKEKSRSEFTAQRDAMKRHGLPTRRMQNETVPKQQSQLSQLSQLSTQPVEDQDQALLRFGKITVMQGELPVGEGSYGTVLKGLMPYGRFCALKIFKGSKAMISLKQEVLIFNQIKDKLQEGMRQLFPSLLEVECKPQPFPYLALEFAGSSVSQVLIQNGAFTGSAMQRLAMQLRAALQALHSIRILHLDLKPANILWVQETSCMKLADFGMSEMMGIEAASIRFDGYVSAPYRPPELWNTSSGDICKHLRPCVDIWSFGCVLFECATASPLMAPLPPARSCNHSVNAWCRSWDGLRQARMMTEPAARRLQARMLRSGPWREHILECLNPDPASRRWSGPTH</sequence>
<evidence type="ECO:0000313" key="9">
    <source>
        <dbReference type="EMBL" id="CAL1148813.1"/>
    </source>
</evidence>
<reference evidence="9" key="2">
    <citation type="submission" date="2024-04" db="EMBL/GenBank/DDBJ databases">
        <authorList>
            <person name="Chen Y."/>
            <person name="Shah S."/>
            <person name="Dougan E. K."/>
            <person name="Thang M."/>
            <person name="Chan C."/>
        </authorList>
    </citation>
    <scope>NUCLEOTIDE SEQUENCE [LARGE SCALE GENOMIC DNA]</scope>
</reference>
<evidence type="ECO:0000256" key="5">
    <source>
        <dbReference type="PROSITE-ProRule" id="PRU10141"/>
    </source>
</evidence>
<dbReference type="SUPFAM" id="SSF47095">
    <property type="entry name" value="HMG-box"/>
    <property type="match status" value="1"/>
</dbReference>
<dbReference type="InterPro" id="IPR029063">
    <property type="entry name" value="SAM-dependent_MTases_sf"/>
</dbReference>
<evidence type="ECO:0000313" key="11">
    <source>
        <dbReference type="Proteomes" id="UP001152797"/>
    </source>
</evidence>
<dbReference type="SUPFAM" id="SSF53335">
    <property type="entry name" value="S-adenosyl-L-methionine-dependent methyltransferases"/>
    <property type="match status" value="1"/>
</dbReference>
<organism evidence="8">
    <name type="scientific">Cladocopium goreaui</name>
    <dbReference type="NCBI Taxonomy" id="2562237"/>
    <lineage>
        <taxon>Eukaryota</taxon>
        <taxon>Sar</taxon>
        <taxon>Alveolata</taxon>
        <taxon>Dinophyceae</taxon>
        <taxon>Suessiales</taxon>
        <taxon>Symbiodiniaceae</taxon>
        <taxon>Cladocopium</taxon>
    </lineage>
</organism>
<name>A0A9P1CR57_9DINO</name>
<keyword evidence="2 5" id="KW-0547">Nucleotide-binding</keyword>
<dbReference type="InterPro" id="IPR017441">
    <property type="entry name" value="Protein_kinase_ATP_BS"/>
</dbReference>
<dbReference type="InterPro" id="IPR050538">
    <property type="entry name" value="MAP_kinase_kinase_kinase"/>
</dbReference>
<keyword evidence="10" id="KW-0132">Cell division</keyword>
<evidence type="ECO:0000256" key="3">
    <source>
        <dbReference type="ARBA" id="ARBA00022777"/>
    </source>
</evidence>
<dbReference type="Pfam" id="PF00069">
    <property type="entry name" value="Pkinase"/>
    <property type="match status" value="1"/>
</dbReference>
<feature type="compositionally biased region" description="Low complexity" evidence="6">
    <location>
        <begin position="627"/>
        <end position="638"/>
    </location>
</feature>
<evidence type="ECO:0000313" key="8">
    <source>
        <dbReference type="EMBL" id="CAI3995438.1"/>
    </source>
</evidence>
<evidence type="ECO:0000256" key="1">
    <source>
        <dbReference type="ARBA" id="ARBA00022679"/>
    </source>
</evidence>
<dbReference type="PROSITE" id="PS00107">
    <property type="entry name" value="PROTEIN_KINASE_ATP"/>
    <property type="match status" value="1"/>
</dbReference>
<dbReference type="PROSITE" id="PS50011">
    <property type="entry name" value="PROTEIN_KINASE_DOM"/>
    <property type="match status" value="1"/>
</dbReference>
<dbReference type="EMBL" id="CAMXCT020002077">
    <property type="protein sequence ID" value="CAL1148813.1"/>
    <property type="molecule type" value="Genomic_DNA"/>
</dbReference>
<dbReference type="GO" id="GO:0004672">
    <property type="term" value="F:protein kinase activity"/>
    <property type="evidence" value="ECO:0007669"/>
    <property type="project" value="InterPro"/>
</dbReference>
<evidence type="ECO:0000256" key="4">
    <source>
        <dbReference type="ARBA" id="ARBA00022840"/>
    </source>
</evidence>
<keyword evidence="4 5" id="KW-0067">ATP-binding</keyword>
<accession>A0A9P1CR57</accession>
<keyword evidence="1" id="KW-0808">Transferase</keyword>
<evidence type="ECO:0000259" key="7">
    <source>
        <dbReference type="PROSITE" id="PS50011"/>
    </source>
</evidence>
<evidence type="ECO:0000313" key="10">
    <source>
        <dbReference type="EMBL" id="CAL4782750.1"/>
    </source>
</evidence>
<dbReference type="PANTHER" id="PTHR48016">
    <property type="entry name" value="MAP KINASE KINASE KINASE SSK2-RELATED-RELATED"/>
    <property type="match status" value="1"/>
</dbReference>
<dbReference type="CDD" id="cd00084">
    <property type="entry name" value="HMG-box_SF"/>
    <property type="match status" value="1"/>
</dbReference>
<dbReference type="SUPFAM" id="SSF56112">
    <property type="entry name" value="Protein kinase-like (PK-like)"/>
    <property type="match status" value="1"/>
</dbReference>
<dbReference type="InterPro" id="IPR036910">
    <property type="entry name" value="HMG_box_dom_sf"/>
</dbReference>
<feature type="binding site" evidence="5">
    <location>
        <position position="686"/>
    </location>
    <ligand>
        <name>ATP</name>
        <dbReference type="ChEBI" id="CHEBI:30616"/>
    </ligand>
</feature>
<dbReference type="Gene3D" id="1.10.30.10">
    <property type="entry name" value="High mobility group box domain"/>
    <property type="match status" value="1"/>
</dbReference>
<dbReference type="Proteomes" id="UP001152797">
    <property type="component" value="Unassembled WGS sequence"/>
</dbReference>
<dbReference type="InterPro" id="IPR000719">
    <property type="entry name" value="Prot_kinase_dom"/>
</dbReference>
<dbReference type="EMBL" id="CAMXCT010002077">
    <property type="protein sequence ID" value="CAI3995438.1"/>
    <property type="molecule type" value="Genomic_DNA"/>
</dbReference>
<feature type="domain" description="Protein kinase" evidence="7">
    <location>
        <begin position="658"/>
        <end position="934"/>
    </location>
</feature>
<dbReference type="PANTHER" id="PTHR48016:SF56">
    <property type="entry name" value="MAPKK KINASE"/>
    <property type="match status" value="1"/>
</dbReference>
<protein>
    <submittedName>
        <fullName evidence="10">Cell division control protein 2 homolog 3</fullName>
    </submittedName>
</protein>
<keyword evidence="10" id="KW-0131">Cell cycle</keyword>
<evidence type="ECO:0000256" key="6">
    <source>
        <dbReference type="SAM" id="MobiDB-lite"/>
    </source>
</evidence>
<proteinExistence type="predicted"/>
<reference evidence="8" key="1">
    <citation type="submission" date="2022-10" db="EMBL/GenBank/DDBJ databases">
        <authorList>
            <person name="Chen Y."/>
            <person name="Dougan E. K."/>
            <person name="Chan C."/>
            <person name="Rhodes N."/>
            <person name="Thang M."/>
        </authorList>
    </citation>
    <scope>NUCLEOTIDE SEQUENCE</scope>
</reference>
<dbReference type="Gene3D" id="1.10.510.10">
    <property type="entry name" value="Transferase(Phosphotransferase) domain 1"/>
    <property type="match status" value="1"/>
</dbReference>